<accession>A0A1F4NPF2</accession>
<dbReference type="EMBL" id="METD01000001">
    <property type="protein sequence ID" value="OGB73334.1"/>
    <property type="molecule type" value="Genomic_DNA"/>
</dbReference>
<evidence type="ECO:0000313" key="2">
    <source>
        <dbReference type="Proteomes" id="UP000178085"/>
    </source>
</evidence>
<protein>
    <submittedName>
        <fullName evidence="1">Uncharacterized protein</fullName>
    </submittedName>
</protein>
<comment type="caution">
    <text evidence="1">The sequence shown here is derived from an EMBL/GenBank/DDBJ whole genome shotgun (WGS) entry which is preliminary data.</text>
</comment>
<dbReference type="AlphaFoldDB" id="A0A1F4NPF2"/>
<proteinExistence type="predicted"/>
<reference evidence="1 2" key="1">
    <citation type="journal article" date="2016" name="Nat. Commun.">
        <title>Thousands of microbial genomes shed light on interconnected biogeochemical processes in an aquifer system.</title>
        <authorList>
            <person name="Anantharaman K."/>
            <person name="Brown C.T."/>
            <person name="Hug L.A."/>
            <person name="Sharon I."/>
            <person name="Castelle C.J."/>
            <person name="Probst A.J."/>
            <person name="Thomas B.C."/>
            <person name="Singh A."/>
            <person name="Wilkins M.J."/>
            <person name="Karaoz U."/>
            <person name="Brodie E.L."/>
            <person name="Williams K.H."/>
            <person name="Hubbard S.S."/>
            <person name="Banfield J.F."/>
        </authorList>
    </citation>
    <scope>NUCLEOTIDE SEQUENCE [LARGE SCALE GENOMIC DNA]</scope>
</reference>
<dbReference type="Proteomes" id="UP000178085">
    <property type="component" value="Unassembled WGS sequence"/>
</dbReference>
<evidence type="ECO:0000313" key="1">
    <source>
        <dbReference type="EMBL" id="OGB73334.1"/>
    </source>
</evidence>
<gene>
    <name evidence="1" type="ORF">A3K51_00435</name>
</gene>
<sequence>MQSHTDIEALRGILSPCDDPQFAWSGLPEHEIERVVTISQKLGEANRDRIFSIAAHTKKLEQAKREKIWLMLENFDSSSNGDFGSFVRKKIYIEQLGWNSTNAFVRDKIPEGV</sequence>
<organism evidence="1 2">
    <name type="scientific">candidate division Kazan bacterium RIFCSPLOWO2_01_FULL_45_19</name>
    <dbReference type="NCBI Taxonomy" id="1798538"/>
    <lineage>
        <taxon>Bacteria</taxon>
        <taxon>Bacteria division Kazan-3B-28</taxon>
    </lineage>
</organism>
<name>A0A1F4NPF2_UNCK3</name>